<dbReference type="AlphaFoldDB" id="A0A0V1PT65"/>
<dbReference type="Proteomes" id="UP000054251">
    <property type="component" value="Unassembled WGS sequence"/>
</dbReference>
<comment type="caution">
    <text evidence="2">The sequence shown here is derived from an EMBL/GenBank/DDBJ whole genome shotgun (WGS) entry which is preliminary data.</text>
</comment>
<dbReference type="SMART" id="SM00671">
    <property type="entry name" value="SEL1"/>
    <property type="match status" value="3"/>
</dbReference>
<feature type="region of interest" description="Disordered" evidence="1">
    <location>
        <begin position="288"/>
        <end position="372"/>
    </location>
</feature>
<dbReference type="PANTHER" id="PTHR43628:SF11">
    <property type="entry name" value="PROTEIN DSF2"/>
    <property type="match status" value="1"/>
</dbReference>
<dbReference type="GO" id="GO:0010972">
    <property type="term" value="P:negative regulation of G2/M transition of mitotic cell cycle"/>
    <property type="evidence" value="ECO:0007669"/>
    <property type="project" value="TreeGrafter"/>
</dbReference>
<dbReference type="PANTHER" id="PTHR43628">
    <property type="entry name" value="ACTIVATOR OF C KINASE PROTEIN 1-RELATED"/>
    <property type="match status" value="1"/>
</dbReference>
<gene>
    <name evidence="2" type="ORF">AC631_04799</name>
</gene>
<evidence type="ECO:0000313" key="3">
    <source>
        <dbReference type="Proteomes" id="UP000054251"/>
    </source>
</evidence>
<dbReference type="RefSeq" id="XP_015465535.1">
    <property type="nucleotide sequence ID" value="XM_015613628.1"/>
</dbReference>
<dbReference type="OrthoDB" id="2148946at2759"/>
<keyword evidence="3" id="KW-1185">Reference proteome</keyword>
<dbReference type="Gene3D" id="1.25.40.10">
    <property type="entry name" value="Tetratricopeptide repeat domain"/>
    <property type="match status" value="1"/>
</dbReference>
<protein>
    <recommendedName>
        <fullName evidence="4">Protein DSF2</fullName>
    </recommendedName>
</protein>
<dbReference type="SUPFAM" id="SSF81901">
    <property type="entry name" value="HCP-like"/>
    <property type="match status" value="1"/>
</dbReference>
<feature type="compositionally biased region" description="Polar residues" evidence="1">
    <location>
        <begin position="318"/>
        <end position="341"/>
    </location>
</feature>
<dbReference type="InterPro" id="IPR006597">
    <property type="entry name" value="Sel1-like"/>
</dbReference>
<organism evidence="2 3">
    <name type="scientific">Debaryomyces fabryi</name>
    <dbReference type="NCBI Taxonomy" id="58627"/>
    <lineage>
        <taxon>Eukaryota</taxon>
        <taxon>Fungi</taxon>
        <taxon>Dikarya</taxon>
        <taxon>Ascomycota</taxon>
        <taxon>Saccharomycotina</taxon>
        <taxon>Pichiomycetes</taxon>
        <taxon>Debaryomycetaceae</taxon>
        <taxon>Debaryomyces</taxon>
    </lineage>
</organism>
<dbReference type="InterPro" id="IPR052945">
    <property type="entry name" value="Mitotic_Regulator"/>
</dbReference>
<name>A0A0V1PT65_9ASCO</name>
<dbReference type="InterPro" id="IPR011990">
    <property type="entry name" value="TPR-like_helical_dom_sf"/>
</dbReference>
<proteinExistence type="predicted"/>
<feature type="region of interest" description="Disordered" evidence="1">
    <location>
        <begin position="250"/>
        <end position="272"/>
    </location>
</feature>
<sequence>MNIPRDNNDSINSPLHQLEIQMSNARRADRNPNNSRYNTNANLNNIDRESIYSFDSVSTNGRLLDRLGLDNDDFYEDDDINFGLSQRDSVISIQSTGRLLDRLGIDDDDPALAGVNVSTDERKSRSAAVNQDRHRPIFANSANNAERVPLNMKNFANQRSLAGQNSYRTSGEKNVNRPKLKTSPVKIVLPNQNSSVDSLHADLTSINSSPSSNNNSDYQNFHSSKPFPNDIHLFTRNSPMEKNVSVEPFAKGQSGLEPGFFPKSKSVSYKQNPVQKGFSYRDKVDVTDDADDESNFSSSDSVDKISISKKGKDGTRTIPKTPSSINRSVSTSSAMGKSQVNTPPPNRIASDSSTPPTPLLAGELSPNSRTQSAIKLRQMGKDREASYQLRIAASMPYNFPKAMYLYGMALKFGQGVKQNNRHSLKWFCRCILTGTQITNPQIASRLSDLEAEDMISLINNELKNDKPIDPNELYGYYSKLQSSQLTKIINTSKSQLDIVSASYHEVGNALFSGLGLSTKDEAIGIAYLCKAGSMGFIDSMIQLGDIWCSKSKSHKKDYYKAAAWLRLSEMFGVTSIGNSWIYKEKYMPSKNKK</sequence>
<dbReference type="GO" id="GO:0032153">
    <property type="term" value="C:cell division site"/>
    <property type="evidence" value="ECO:0007669"/>
    <property type="project" value="TreeGrafter"/>
</dbReference>
<accession>A0A0V1PT65</accession>
<reference evidence="2 3" key="1">
    <citation type="submission" date="2015-11" db="EMBL/GenBank/DDBJ databases">
        <title>The genome of Debaryomyces fabryi.</title>
        <authorList>
            <person name="Tafer H."/>
            <person name="Lopandic K."/>
        </authorList>
    </citation>
    <scope>NUCLEOTIDE SEQUENCE [LARGE SCALE GENOMIC DNA]</scope>
    <source>
        <strain evidence="2 3">CBS 789</strain>
    </source>
</reference>
<dbReference type="EMBL" id="LMYN01000143">
    <property type="protein sequence ID" value="KRZ99432.1"/>
    <property type="molecule type" value="Genomic_DNA"/>
</dbReference>
<dbReference type="Pfam" id="PF08238">
    <property type="entry name" value="Sel1"/>
    <property type="match status" value="3"/>
</dbReference>
<evidence type="ECO:0000313" key="2">
    <source>
        <dbReference type="EMBL" id="KRZ99432.1"/>
    </source>
</evidence>
<evidence type="ECO:0000256" key="1">
    <source>
        <dbReference type="SAM" id="MobiDB-lite"/>
    </source>
</evidence>
<evidence type="ECO:0008006" key="4">
    <source>
        <dbReference type="Google" id="ProtNLM"/>
    </source>
</evidence>
<dbReference type="GeneID" id="26841808"/>